<dbReference type="InterPro" id="IPR011010">
    <property type="entry name" value="DNA_brk_join_enz"/>
</dbReference>
<dbReference type="InterPro" id="IPR013762">
    <property type="entry name" value="Integrase-like_cat_sf"/>
</dbReference>
<dbReference type="EMBL" id="CP018839">
    <property type="protein sequence ID" value="APR04122.1"/>
    <property type="molecule type" value="Genomic_DNA"/>
</dbReference>
<dbReference type="GO" id="GO:0003677">
    <property type="term" value="F:DNA binding"/>
    <property type="evidence" value="ECO:0007669"/>
    <property type="project" value="UniProtKB-UniRule"/>
</dbReference>
<dbReference type="GO" id="GO:0009037">
    <property type="term" value="F:tyrosine-based site-specific recombinase activity"/>
    <property type="evidence" value="ECO:0007669"/>
    <property type="project" value="UniProtKB-UniRule"/>
</dbReference>
<dbReference type="InterPro" id="IPR002104">
    <property type="entry name" value="Integrase_catalytic"/>
</dbReference>
<dbReference type="PANTHER" id="PTHR30349">
    <property type="entry name" value="PHAGE INTEGRASE-RELATED"/>
    <property type="match status" value="1"/>
</dbReference>
<feature type="active site" description="O-(3'-phospho-DNA)-tyrosine intermediate" evidence="9">
    <location>
        <position position="281"/>
    </location>
</feature>
<dbReference type="HAMAP" id="MF_01808">
    <property type="entry name" value="Recomb_XerC_XerD"/>
    <property type="match status" value="1"/>
</dbReference>
<name>A0A1H5T0Y1_9RHOO</name>
<keyword evidence="3 9" id="KW-0132">Cell division</keyword>
<accession>A0A1H5T0Y1</accession>
<keyword evidence="2 9" id="KW-0963">Cytoplasm</keyword>
<evidence type="ECO:0000256" key="9">
    <source>
        <dbReference type="HAMAP-Rule" id="MF_01808"/>
    </source>
</evidence>
<evidence type="ECO:0000256" key="2">
    <source>
        <dbReference type="ARBA" id="ARBA00022490"/>
    </source>
</evidence>
<dbReference type="PROSITE" id="PS51900">
    <property type="entry name" value="CB"/>
    <property type="match status" value="1"/>
</dbReference>
<keyword evidence="6 9" id="KW-0238">DNA-binding</keyword>
<feature type="active site" evidence="9">
    <location>
        <position position="249"/>
    </location>
</feature>
<organism evidence="11 12">
    <name type="scientific">Thauera chlorobenzoica</name>
    <dbReference type="NCBI Taxonomy" id="96773"/>
    <lineage>
        <taxon>Bacteria</taxon>
        <taxon>Pseudomonadati</taxon>
        <taxon>Pseudomonadota</taxon>
        <taxon>Betaproteobacteria</taxon>
        <taxon>Rhodocyclales</taxon>
        <taxon>Zoogloeaceae</taxon>
        <taxon>Thauera</taxon>
    </lineage>
</organism>
<dbReference type="Gene3D" id="1.10.150.130">
    <property type="match status" value="1"/>
</dbReference>
<protein>
    <recommendedName>
        <fullName evidence="9">Tyrosine recombinase XerC</fullName>
    </recommendedName>
</protein>
<evidence type="ECO:0000313" key="12">
    <source>
        <dbReference type="Proteomes" id="UP000185739"/>
    </source>
</evidence>
<evidence type="ECO:0000256" key="4">
    <source>
        <dbReference type="ARBA" id="ARBA00022829"/>
    </source>
</evidence>
<dbReference type="InterPro" id="IPR023009">
    <property type="entry name" value="Tyrosine_recombinase_XerC/XerD"/>
</dbReference>
<comment type="subcellular location">
    <subcellularLocation>
        <location evidence="1 9">Cytoplasm</location>
    </subcellularLocation>
</comment>
<dbReference type="InterPro" id="IPR044068">
    <property type="entry name" value="CB"/>
</dbReference>
<dbReference type="Proteomes" id="UP000185739">
    <property type="component" value="Chromosome"/>
</dbReference>
<dbReference type="RefSeq" id="WP_075147648.1">
    <property type="nucleotide sequence ID" value="NZ_CP018839.1"/>
</dbReference>
<dbReference type="KEGG" id="tcl:Tchl_1263"/>
<dbReference type="Pfam" id="PF02899">
    <property type="entry name" value="Phage_int_SAM_1"/>
    <property type="match status" value="1"/>
</dbReference>
<keyword evidence="12" id="KW-1185">Reference proteome</keyword>
<comment type="function">
    <text evidence="9">Site-specific tyrosine recombinase, which acts by catalyzing the cutting and rejoining of the recombining DNA molecules. The XerC-XerD complex is essential to convert dimers of the bacterial chromosome into monomers to permit their segregation at cell division. It also contributes to the segregational stability of plasmids.</text>
</comment>
<dbReference type="OrthoDB" id="9801717at2"/>
<feature type="active site" evidence="9">
    <location>
        <position position="272"/>
    </location>
</feature>
<dbReference type="InterPro" id="IPR050090">
    <property type="entry name" value="Tyrosine_recombinase_XerCD"/>
</dbReference>
<dbReference type="GO" id="GO:0051301">
    <property type="term" value="P:cell division"/>
    <property type="evidence" value="ECO:0007669"/>
    <property type="project" value="UniProtKB-KW"/>
</dbReference>
<reference evidence="11 12" key="1">
    <citation type="submission" date="2016-12" db="EMBL/GenBank/DDBJ databases">
        <title>Complete genome sequence of Thauera chlorobenzoica, a Betaproteobacterium degrading haloaromatics anaerobically to CO2 and halides.</title>
        <authorList>
            <person name="Goris T."/>
            <person name="Mergelsberg M."/>
            <person name="Boll M."/>
        </authorList>
    </citation>
    <scope>NUCLEOTIDE SEQUENCE [LARGE SCALE GENOMIC DNA]</scope>
    <source>
        <strain evidence="11 12">3CB1</strain>
    </source>
</reference>
<dbReference type="PANTHER" id="PTHR30349:SF81">
    <property type="entry name" value="TYROSINE RECOMBINASE XERC"/>
    <property type="match status" value="1"/>
</dbReference>
<evidence type="ECO:0000256" key="3">
    <source>
        <dbReference type="ARBA" id="ARBA00022618"/>
    </source>
</evidence>
<dbReference type="InterPro" id="IPR010998">
    <property type="entry name" value="Integrase_recombinase_N"/>
</dbReference>
<feature type="active site" evidence="9">
    <location>
        <position position="246"/>
    </location>
</feature>
<evidence type="ECO:0000256" key="8">
    <source>
        <dbReference type="ARBA" id="ARBA00023306"/>
    </source>
</evidence>
<evidence type="ECO:0000313" key="11">
    <source>
        <dbReference type="EMBL" id="APR04122.1"/>
    </source>
</evidence>
<comment type="subunit">
    <text evidence="9">Forms a cyclic heterotetrameric complex composed of two molecules of XerC and two molecules of XerD.</text>
</comment>
<sequence length="321" mass="34507">MKACTPLEAALPAEVEAWLGWLATQRRVAALTLKAYRAGAQALLRLAGGRALSALDVQDIRRFVARLHGEGLAGRSIALHLAAWRGLYRWLIRHHGVRANPALGVRPPKSPALLPRALSPDQAAALLDPAAESALEVRDVALFELIYSSGLRVAEAAALDVDRGIDFAEAMLTVTGKRNRTRSVPVGGKALAALAQWLAVRAQFARAGERALFVTRHGTRLSPSGIASRLARRARALGLGVHVHPHMLRHSFASHLLQSSGDLRAVQELLGHASIRSTQVYTHLDFQHLAKVYDRAHPRARKPDPARKGSPAAGGDGDSEG</sequence>
<evidence type="ECO:0000256" key="6">
    <source>
        <dbReference type="ARBA" id="ARBA00023125"/>
    </source>
</evidence>
<dbReference type="Gene3D" id="1.10.443.10">
    <property type="entry name" value="Intergrase catalytic core"/>
    <property type="match status" value="1"/>
</dbReference>
<feature type="compositionally biased region" description="Gly residues" evidence="10">
    <location>
        <begin position="312"/>
        <end position="321"/>
    </location>
</feature>
<evidence type="ECO:0000256" key="7">
    <source>
        <dbReference type="ARBA" id="ARBA00023172"/>
    </source>
</evidence>
<dbReference type="SUPFAM" id="SSF56349">
    <property type="entry name" value="DNA breaking-rejoining enzymes"/>
    <property type="match status" value="1"/>
</dbReference>
<gene>
    <name evidence="9" type="primary">xerC</name>
    <name evidence="11" type="ORF">Tchl_1263</name>
</gene>
<evidence type="ECO:0000256" key="1">
    <source>
        <dbReference type="ARBA" id="ARBA00004496"/>
    </source>
</evidence>
<proteinExistence type="inferred from homology"/>
<dbReference type="PROSITE" id="PS51898">
    <property type="entry name" value="TYR_RECOMBINASE"/>
    <property type="match status" value="1"/>
</dbReference>
<dbReference type="GO" id="GO:0006313">
    <property type="term" value="P:DNA transposition"/>
    <property type="evidence" value="ECO:0007669"/>
    <property type="project" value="UniProtKB-UniRule"/>
</dbReference>
<feature type="compositionally biased region" description="Basic and acidic residues" evidence="10">
    <location>
        <begin position="296"/>
        <end position="307"/>
    </location>
</feature>
<dbReference type="GO" id="GO:0007059">
    <property type="term" value="P:chromosome segregation"/>
    <property type="evidence" value="ECO:0007669"/>
    <property type="project" value="UniProtKB-UniRule"/>
</dbReference>
<evidence type="ECO:0000256" key="10">
    <source>
        <dbReference type="SAM" id="MobiDB-lite"/>
    </source>
</evidence>
<dbReference type="GO" id="GO:0005737">
    <property type="term" value="C:cytoplasm"/>
    <property type="evidence" value="ECO:0007669"/>
    <property type="project" value="UniProtKB-SubCell"/>
</dbReference>
<keyword evidence="7 9" id="KW-0233">DNA recombination</keyword>
<dbReference type="AlphaFoldDB" id="A0A1H5T0Y1"/>
<keyword evidence="8 9" id="KW-0131">Cell cycle</keyword>
<feature type="active site" evidence="9">
    <location>
        <position position="152"/>
    </location>
</feature>
<feature type="active site" evidence="9">
    <location>
        <position position="177"/>
    </location>
</feature>
<feature type="region of interest" description="Disordered" evidence="10">
    <location>
        <begin position="296"/>
        <end position="321"/>
    </location>
</feature>
<evidence type="ECO:0000256" key="5">
    <source>
        <dbReference type="ARBA" id="ARBA00022908"/>
    </source>
</evidence>
<comment type="similarity">
    <text evidence="9">Belongs to the 'phage' integrase family. XerC subfamily.</text>
</comment>
<dbReference type="STRING" id="96773.Tchl_1263"/>
<dbReference type="InterPro" id="IPR004107">
    <property type="entry name" value="Integrase_SAM-like_N"/>
</dbReference>
<keyword evidence="5 9" id="KW-0229">DNA integration</keyword>
<dbReference type="Pfam" id="PF00589">
    <property type="entry name" value="Phage_integrase"/>
    <property type="match status" value="1"/>
</dbReference>
<keyword evidence="4 9" id="KW-0159">Chromosome partition</keyword>